<reference evidence="1" key="2">
    <citation type="journal article" date="2020" name="Nat. Commun.">
        <title>Large-scale genome sequencing of mycorrhizal fungi provides insights into the early evolution of symbiotic traits.</title>
        <authorList>
            <person name="Miyauchi S."/>
            <person name="Kiss E."/>
            <person name="Kuo A."/>
            <person name="Drula E."/>
            <person name="Kohler A."/>
            <person name="Sanchez-Garcia M."/>
            <person name="Morin E."/>
            <person name="Andreopoulos B."/>
            <person name="Barry K.W."/>
            <person name="Bonito G."/>
            <person name="Buee M."/>
            <person name="Carver A."/>
            <person name="Chen C."/>
            <person name="Cichocki N."/>
            <person name="Clum A."/>
            <person name="Culley D."/>
            <person name="Crous P.W."/>
            <person name="Fauchery L."/>
            <person name="Girlanda M."/>
            <person name="Hayes R.D."/>
            <person name="Keri Z."/>
            <person name="LaButti K."/>
            <person name="Lipzen A."/>
            <person name="Lombard V."/>
            <person name="Magnuson J."/>
            <person name="Maillard F."/>
            <person name="Murat C."/>
            <person name="Nolan M."/>
            <person name="Ohm R.A."/>
            <person name="Pangilinan J."/>
            <person name="Pereira M.F."/>
            <person name="Perotto S."/>
            <person name="Peter M."/>
            <person name="Pfister S."/>
            <person name="Riley R."/>
            <person name="Sitrit Y."/>
            <person name="Stielow J.B."/>
            <person name="Szollosi G."/>
            <person name="Zifcakova L."/>
            <person name="Stursova M."/>
            <person name="Spatafora J.W."/>
            <person name="Tedersoo L."/>
            <person name="Vaario L.M."/>
            <person name="Yamada A."/>
            <person name="Yan M."/>
            <person name="Wang P."/>
            <person name="Xu J."/>
            <person name="Bruns T."/>
            <person name="Baldrian P."/>
            <person name="Vilgalys R."/>
            <person name="Dunand C."/>
            <person name="Henrissat B."/>
            <person name="Grigoriev I.V."/>
            <person name="Hibbett D."/>
            <person name="Nagy L.G."/>
            <person name="Martin F.M."/>
        </authorList>
    </citation>
    <scope>NUCLEOTIDE SEQUENCE</scope>
    <source>
        <strain evidence="1">P2</strain>
    </source>
</reference>
<protein>
    <submittedName>
        <fullName evidence="1">Cyclin-like protein</fullName>
    </submittedName>
</protein>
<evidence type="ECO:0000313" key="2">
    <source>
        <dbReference type="Proteomes" id="UP000886501"/>
    </source>
</evidence>
<organism evidence="1 2">
    <name type="scientific">Thelephora ganbajun</name>
    <name type="common">Ganba fungus</name>
    <dbReference type="NCBI Taxonomy" id="370292"/>
    <lineage>
        <taxon>Eukaryota</taxon>
        <taxon>Fungi</taxon>
        <taxon>Dikarya</taxon>
        <taxon>Basidiomycota</taxon>
        <taxon>Agaricomycotina</taxon>
        <taxon>Agaricomycetes</taxon>
        <taxon>Thelephorales</taxon>
        <taxon>Thelephoraceae</taxon>
        <taxon>Thelephora</taxon>
    </lineage>
</organism>
<proteinExistence type="predicted"/>
<comment type="caution">
    <text evidence="1">The sequence shown here is derived from an EMBL/GenBank/DDBJ whole genome shotgun (WGS) entry which is preliminary data.</text>
</comment>
<name>A0ACB6ZVN6_THEGA</name>
<sequence length="160" mass="18218">QDPYYGHEQTAKMCARYVNNLFHCPDQPPPSSSSTPSPSLAHFIAYALHRTRLTSSVTFAALYLLQRLKTRFIAARGSSGHRLFISAFMIASKVICDDTYSNKSWCIVGQGMFALREINQMEREMCSYLEWQLNVEPSALKEFESMVRRDFKGPGPYPAH</sequence>
<accession>A0ACB6ZVN6</accession>
<evidence type="ECO:0000313" key="1">
    <source>
        <dbReference type="EMBL" id="KAF9653609.1"/>
    </source>
</evidence>
<dbReference type="EMBL" id="MU117963">
    <property type="protein sequence ID" value="KAF9653609.1"/>
    <property type="molecule type" value="Genomic_DNA"/>
</dbReference>
<keyword evidence="2" id="KW-1185">Reference proteome</keyword>
<feature type="non-terminal residue" evidence="1">
    <location>
        <position position="1"/>
    </location>
</feature>
<reference evidence="1" key="1">
    <citation type="submission" date="2019-10" db="EMBL/GenBank/DDBJ databases">
        <authorList>
            <consortium name="DOE Joint Genome Institute"/>
            <person name="Kuo A."/>
            <person name="Miyauchi S."/>
            <person name="Kiss E."/>
            <person name="Drula E."/>
            <person name="Kohler A."/>
            <person name="Sanchez-Garcia M."/>
            <person name="Andreopoulos B."/>
            <person name="Barry K.W."/>
            <person name="Bonito G."/>
            <person name="Buee M."/>
            <person name="Carver A."/>
            <person name="Chen C."/>
            <person name="Cichocki N."/>
            <person name="Clum A."/>
            <person name="Culley D."/>
            <person name="Crous P.W."/>
            <person name="Fauchery L."/>
            <person name="Girlanda M."/>
            <person name="Hayes R."/>
            <person name="Keri Z."/>
            <person name="Labutti K."/>
            <person name="Lipzen A."/>
            <person name="Lombard V."/>
            <person name="Magnuson J."/>
            <person name="Maillard F."/>
            <person name="Morin E."/>
            <person name="Murat C."/>
            <person name="Nolan M."/>
            <person name="Ohm R."/>
            <person name="Pangilinan J."/>
            <person name="Pereira M."/>
            <person name="Perotto S."/>
            <person name="Peter M."/>
            <person name="Riley R."/>
            <person name="Sitrit Y."/>
            <person name="Stielow B."/>
            <person name="Szollosi G."/>
            <person name="Zifcakova L."/>
            <person name="Stursova M."/>
            <person name="Spatafora J.W."/>
            <person name="Tedersoo L."/>
            <person name="Vaario L.-M."/>
            <person name="Yamada A."/>
            <person name="Yan M."/>
            <person name="Wang P."/>
            <person name="Xu J."/>
            <person name="Bruns T."/>
            <person name="Baldrian P."/>
            <person name="Vilgalys R."/>
            <person name="Henrissat B."/>
            <person name="Grigoriev I.V."/>
            <person name="Hibbett D."/>
            <person name="Nagy L.G."/>
            <person name="Martin F.M."/>
        </authorList>
    </citation>
    <scope>NUCLEOTIDE SEQUENCE</scope>
    <source>
        <strain evidence="1">P2</strain>
    </source>
</reference>
<dbReference type="Proteomes" id="UP000886501">
    <property type="component" value="Unassembled WGS sequence"/>
</dbReference>
<gene>
    <name evidence="1" type="ORF">BDM02DRAFT_3074151</name>
</gene>
<feature type="non-terminal residue" evidence="1">
    <location>
        <position position="160"/>
    </location>
</feature>